<dbReference type="Proteomes" id="UP000439123">
    <property type="component" value="Unassembled WGS sequence"/>
</dbReference>
<reference evidence="1 2" key="1">
    <citation type="submission" date="2019-10" db="EMBL/GenBank/DDBJ databases">
        <authorList>
            <person name="Karimi E."/>
        </authorList>
    </citation>
    <scope>NUCLEOTIDE SEQUENCE [LARGE SCALE GENOMIC DNA]</scope>
    <source>
        <strain evidence="1">Aeromonas sp. 8C</strain>
    </source>
</reference>
<sequence>MVKFVIGRNFRSVGCLCQFISGAPTGGAELSEMADTISAEGATPDASPQVQRLPERFSVGRRLRRLSGGGGLECRWQGALGVGSLHQAAGQDL</sequence>
<evidence type="ECO:0000313" key="2">
    <source>
        <dbReference type="Proteomes" id="UP000439123"/>
    </source>
</evidence>
<organism evidence="1 2">
    <name type="scientific">Aeromonas veronii</name>
    <dbReference type="NCBI Taxonomy" id="654"/>
    <lineage>
        <taxon>Bacteria</taxon>
        <taxon>Pseudomonadati</taxon>
        <taxon>Pseudomonadota</taxon>
        <taxon>Gammaproteobacteria</taxon>
        <taxon>Aeromonadales</taxon>
        <taxon>Aeromonadaceae</taxon>
        <taxon>Aeromonas</taxon>
    </lineage>
</organism>
<proteinExistence type="predicted"/>
<name>A0A653KVK5_AERVE</name>
<dbReference type="AlphaFoldDB" id="A0A653KVK5"/>
<gene>
    <name evidence="1" type="ORF">AERO8C_150154</name>
</gene>
<dbReference type="EMBL" id="CABWLC010000007">
    <property type="protein sequence ID" value="VXA83367.1"/>
    <property type="molecule type" value="Genomic_DNA"/>
</dbReference>
<accession>A0A653KVK5</accession>
<evidence type="ECO:0000313" key="1">
    <source>
        <dbReference type="EMBL" id="VXA83367.1"/>
    </source>
</evidence>
<protein>
    <submittedName>
        <fullName evidence="1">Uncharacterized protein</fullName>
    </submittedName>
</protein>